<dbReference type="GO" id="GO:0044780">
    <property type="term" value="P:bacterial-type flagellum assembly"/>
    <property type="evidence" value="ECO:0007669"/>
    <property type="project" value="UniProtKB-UniRule"/>
</dbReference>
<comment type="subcellular location">
    <subcellularLocation>
        <location evidence="10">Cell membrane</location>
        <topology evidence="10">Multi-pass membrane protein</topology>
    </subcellularLocation>
    <subcellularLocation>
        <location evidence="10">Bacterial flagellum basal body</location>
    </subcellularLocation>
</comment>
<keyword evidence="11" id="KW-0969">Cilium</keyword>
<dbReference type="PANTHER" id="PTHR30065">
    <property type="entry name" value="FLAGELLAR BIOSYNTHETIC PROTEIN FLIR"/>
    <property type="match status" value="1"/>
</dbReference>
<proteinExistence type="inferred from homology"/>
<evidence type="ECO:0000313" key="12">
    <source>
        <dbReference type="Proteomes" id="UP001169242"/>
    </source>
</evidence>
<feature type="transmembrane region" description="Helical" evidence="10">
    <location>
        <begin position="219"/>
        <end position="240"/>
    </location>
</feature>
<keyword evidence="11" id="KW-0966">Cell projection</keyword>
<feature type="transmembrane region" description="Helical" evidence="10">
    <location>
        <begin position="129"/>
        <end position="148"/>
    </location>
</feature>
<evidence type="ECO:0000256" key="9">
    <source>
        <dbReference type="NCBIfam" id="TIGR01400"/>
    </source>
</evidence>
<dbReference type="InterPro" id="IPR006303">
    <property type="entry name" value="FliR"/>
</dbReference>
<evidence type="ECO:0000256" key="4">
    <source>
        <dbReference type="ARBA" id="ARBA00022475"/>
    </source>
</evidence>
<reference evidence="11" key="1">
    <citation type="journal article" date="2023" name="Int. J. Syst. Evol. Microbiol.">
        <title>&lt;i&gt;Holtiella tumoricola&lt;/i&gt; gen. nov. sp. nov., isolated from a human clinical sample.</title>
        <authorList>
            <person name="Allen-Vercoe E."/>
            <person name="Daigneault M.C."/>
            <person name="Vancuren S.J."/>
            <person name="Cochrane K."/>
            <person name="O'Neal L.L."/>
            <person name="Sankaranarayanan K."/>
            <person name="Lawson P.A."/>
        </authorList>
    </citation>
    <scope>NUCLEOTIDE SEQUENCE</scope>
    <source>
        <strain evidence="11">CC70A</strain>
    </source>
</reference>
<dbReference type="GO" id="GO:0009425">
    <property type="term" value="C:bacterial-type flagellum basal body"/>
    <property type="evidence" value="ECO:0007669"/>
    <property type="project" value="UniProtKB-SubCell"/>
</dbReference>
<evidence type="ECO:0000256" key="1">
    <source>
        <dbReference type="ARBA" id="ARBA00002578"/>
    </source>
</evidence>
<keyword evidence="7 10" id="KW-0472">Membrane</keyword>
<dbReference type="GO" id="GO:0006605">
    <property type="term" value="P:protein targeting"/>
    <property type="evidence" value="ECO:0007669"/>
    <property type="project" value="UniProtKB-UniRule"/>
</dbReference>
<evidence type="ECO:0000256" key="6">
    <source>
        <dbReference type="ARBA" id="ARBA00022989"/>
    </source>
</evidence>
<comment type="caution">
    <text evidence="11">The sequence shown here is derived from an EMBL/GenBank/DDBJ whole genome shotgun (WGS) entry which is preliminary data.</text>
</comment>
<evidence type="ECO:0000256" key="10">
    <source>
        <dbReference type="RuleBase" id="RU362071"/>
    </source>
</evidence>
<keyword evidence="6 10" id="KW-1133">Transmembrane helix</keyword>
<feature type="transmembrane region" description="Helical" evidence="10">
    <location>
        <begin position="39"/>
        <end position="57"/>
    </location>
</feature>
<dbReference type="EMBL" id="JAQIFT010000049">
    <property type="protein sequence ID" value="MDA3732603.1"/>
    <property type="molecule type" value="Genomic_DNA"/>
</dbReference>
<comment type="similarity">
    <text evidence="2 10">Belongs to the FliR/MopE/SpaR family.</text>
</comment>
<dbReference type="PANTHER" id="PTHR30065:SF1">
    <property type="entry name" value="SURFACE PRESENTATION OF ANTIGENS PROTEIN SPAR"/>
    <property type="match status" value="1"/>
</dbReference>
<evidence type="ECO:0000256" key="7">
    <source>
        <dbReference type="ARBA" id="ARBA00023136"/>
    </source>
</evidence>
<keyword evidence="8 10" id="KW-0975">Bacterial flagellum</keyword>
<accession>A0AA42J1Z4</accession>
<feature type="transmembrane region" description="Helical" evidence="10">
    <location>
        <begin position="187"/>
        <end position="207"/>
    </location>
</feature>
<evidence type="ECO:0000313" key="11">
    <source>
        <dbReference type="EMBL" id="MDA3732603.1"/>
    </source>
</evidence>
<keyword evidence="4 10" id="KW-1003">Cell membrane</keyword>
<dbReference type="InterPro" id="IPR002010">
    <property type="entry name" value="T3SS_IM_R"/>
</dbReference>
<evidence type="ECO:0000256" key="8">
    <source>
        <dbReference type="ARBA" id="ARBA00023143"/>
    </source>
</evidence>
<dbReference type="GO" id="GO:0005886">
    <property type="term" value="C:plasma membrane"/>
    <property type="evidence" value="ECO:0007669"/>
    <property type="project" value="UniProtKB-SubCell"/>
</dbReference>
<dbReference type="PRINTS" id="PR00953">
    <property type="entry name" value="TYPE3IMRPROT"/>
</dbReference>
<gene>
    <name evidence="11" type="primary">fliR</name>
    <name evidence="11" type="ORF">PBV87_14010</name>
</gene>
<feature type="transmembrane region" description="Helical" evidence="10">
    <location>
        <begin position="12"/>
        <end position="33"/>
    </location>
</feature>
<evidence type="ECO:0000256" key="2">
    <source>
        <dbReference type="ARBA" id="ARBA00009772"/>
    </source>
</evidence>
<evidence type="ECO:0000256" key="5">
    <source>
        <dbReference type="ARBA" id="ARBA00022692"/>
    </source>
</evidence>
<name>A0AA42J1Z4_9FIRM</name>
<sequence>MLLNTLAILQHLPVTLLIFCRILFAIHVMPITLEAKIPAIFKAGLSLFLTLIVYNTVPVQLDVTHLSIVGYFIWVIKECIVGLVLGFAVSLFFQLYHFVGQMISMQGGLSMSNLFDPTSGTQTPLIGRFYYLAFSTLFVASGGFHWFIRGLVESFQMIPVTQAVFSEELVFTMIQAGSIFFELSFKLASPIIGVIFIVDCGLGILARTVPQMNMFVIGIPLKVVILLVLLFITVGLMPVYNTFLNDYIMEIFYSVQQGMVPR</sequence>
<dbReference type="AlphaFoldDB" id="A0AA42J1Z4"/>
<keyword evidence="12" id="KW-1185">Reference proteome</keyword>
<keyword evidence="5 10" id="KW-0812">Transmembrane</keyword>
<dbReference type="NCBIfam" id="TIGR01400">
    <property type="entry name" value="fliR"/>
    <property type="match status" value="1"/>
</dbReference>
<dbReference type="Pfam" id="PF01311">
    <property type="entry name" value="Bac_export_1"/>
    <property type="match status" value="1"/>
</dbReference>
<organism evidence="11 12">
    <name type="scientific">Holtiella tumoricola</name>
    <dbReference type="NCBI Taxonomy" id="3018743"/>
    <lineage>
        <taxon>Bacteria</taxon>
        <taxon>Bacillati</taxon>
        <taxon>Bacillota</taxon>
        <taxon>Clostridia</taxon>
        <taxon>Lachnospirales</taxon>
        <taxon>Cellulosilyticaceae</taxon>
        <taxon>Holtiella</taxon>
    </lineage>
</organism>
<keyword evidence="11" id="KW-0282">Flagellum</keyword>
<dbReference type="Proteomes" id="UP001169242">
    <property type="component" value="Unassembled WGS sequence"/>
</dbReference>
<dbReference type="RefSeq" id="WP_271012671.1">
    <property type="nucleotide sequence ID" value="NZ_JAQIFT010000049.1"/>
</dbReference>
<feature type="transmembrane region" description="Helical" evidence="10">
    <location>
        <begin position="69"/>
        <end position="96"/>
    </location>
</feature>
<protein>
    <recommendedName>
        <fullName evidence="3 9">Flagellar biosynthetic protein FliR</fullName>
    </recommendedName>
</protein>
<evidence type="ECO:0000256" key="3">
    <source>
        <dbReference type="ARBA" id="ARBA00021717"/>
    </source>
</evidence>
<comment type="function">
    <text evidence="1 10">Role in flagellar biosynthesis.</text>
</comment>